<dbReference type="Pfam" id="PF12895">
    <property type="entry name" value="ANAPC3"/>
    <property type="match status" value="1"/>
</dbReference>
<dbReference type="GO" id="GO:0016567">
    <property type="term" value="P:protein ubiquitination"/>
    <property type="evidence" value="ECO:0007669"/>
    <property type="project" value="TreeGrafter"/>
</dbReference>
<feature type="signal peptide" evidence="2">
    <location>
        <begin position="1"/>
        <end position="18"/>
    </location>
</feature>
<keyword evidence="2" id="KW-0732">Signal</keyword>
<comment type="caution">
    <text evidence="3">The sequence shown here is derived from an EMBL/GenBank/DDBJ whole genome shotgun (WGS) entry which is preliminary data.</text>
</comment>
<dbReference type="PANTHER" id="PTHR12558:SF45">
    <property type="entry name" value="CHROMOSOME UNDETERMINED SCAFFOLD_12, WHOLE GENOME SHOTGUN SEQUENCE"/>
    <property type="match status" value="1"/>
</dbReference>
<dbReference type="PROSITE" id="PS50005">
    <property type="entry name" value="TPR"/>
    <property type="match status" value="1"/>
</dbReference>
<dbReference type="EMBL" id="WCUG01000299">
    <property type="protein sequence ID" value="KAB4156343.1"/>
    <property type="molecule type" value="Genomic_DNA"/>
</dbReference>
<protein>
    <submittedName>
        <fullName evidence="3">Tetratricopeptide repeat protein</fullName>
    </submittedName>
</protein>
<dbReference type="Pfam" id="PF14559">
    <property type="entry name" value="TPR_19"/>
    <property type="match status" value="1"/>
</dbReference>
<evidence type="ECO:0000313" key="4">
    <source>
        <dbReference type="Proteomes" id="UP000433928"/>
    </source>
</evidence>
<dbReference type="Proteomes" id="UP000433928">
    <property type="component" value="Unassembled WGS sequence"/>
</dbReference>
<dbReference type="SMART" id="SM00028">
    <property type="entry name" value="TPR"/>
    <property type="match status" value="5"/>
</dbReference>
<organism evidence="3 4">
    <name type="scientific">Bacteroides uniformis</name>
    <dbReference type="NCBI Taxonomy" id="820"/>
    <lineage>
        <taxon>Bacteria</taxon>
        <taxon>Pseudomonadati</taxon>
        <taxon>Bacteroidota</taxon>
        <taxon>Bacteroidia</taxon>
        <taxon>Bacteroidales</taxon>
        <taxon>Bacteroidaceae</taxon>
        <taxon>Bacteroides</taxon>
    </lineage>
</organism>
<dbReference type="GO" id="GO:0051301">
    <property type="term" value="P:cell division"/>
    <property type="evidence" value="ECO:0007669"/>
    <property type="project" value="TreeGrafter"/>
</dbReference>
<dbReference type="PANTHER" id="PTHR12558">
    <property type="entry name" value="CELL DIVISION CYCLE 16,23,27"/>
    <property type="match status" value="1"/>
</dbReference>
<evidence type="ECO:0000256" key="1">
    <source>
        <dbReference type="PROSITE-ProRule" id="PRU00339"/>
    </source>
</evidence>
<dbReference type="RefSeq" id="WP_151856614.1">
    <property type="nucleotide sequence ID" value="NZ_WCUG01000299.1"/>
</dbReference>
<gene>
    <name evidence="3" type="ORF">GAQ59_24605</name>
</gene>
<dbReference type="Gene3D" id="1.25.40.10">
    <property type="entry name" value="Tetratricopeptide repeat domain"/>
    <property type="match status" value="2"/>
</dbReference>
<dbReference type="Pfam" id="PF13181">
    <property type="entry name" value="TPR_8"/>
    <property type="match status" value="1"/>
</dbReference>
<dbReference type="InterPro" id="IPR019734">
    <property type="entry name" value="TPR_rpt"/>
</dbReference>
<dbReference type="InterPro" id="IPR011990">
    <property type="entry name" value="TPR-like_helical_dom_sf"/>
</dbReference>
<evidence type="ECO:0000256" key="2">
    <source>
        <dbReference type="SAM" id="SignalP"/>
    </source>
</evidence>
<feature type="repeat" description="TPR" evidence="1">
    <location>
        <begin position="81"/>
        <end position="114"/>
    </location>
</feature>
<sequence>MRKLFILLFFSASSLLMAQNTNPIQEAMANYDYETALTLIDKETPTIPLLYQKGKALKSLGNNREALQVYEEVILQDSLNPRAYIEAAECCKSLLKNKQALKYYQKAVDLNPDNKYARIQYITLLLNQRKFDEALGESSLLTETDSSAVALHLQAQSFEGVDDILAALGCYENIQEKYPNDFLAAAKAARLHIEGAFYNYAIEATEKYRQIDSTNVVVNQQNALAYCLMKDYQTAIQRYEQLLSLGDSTFTTCYYLGVSYYAVEKFYEAHDILEVARQYDKRNVNLLYYLGRSCSKTSWTDQGVAYLEEAVAYATPPDSAMVRLYVGLTDCYKMALMPKEQIKTMQDRYDKYDIENHKLLYDMAYVY</sequence>
<dbReference type="GO" id="GO:0031145">
    <property type="term" value="P:anaphase-promoting complex-dependent catabolic process"/>
    <property type="evidence" value="ECO:0007669"/>
    <property type="project" value="TreeGrafter"/>
</dbReference>
<keyword evidence="1" id="KW-0802">TPR repeat</keyword>
<proteinExistence type="predicted"/>
<dbReference type="AlphaFoldDB" id="A0A6I0K7L2"/>
<reference evidence="3 4" key="1">
    <citation type="journal article" date="2019" name="Nat. Med.">
        <title>A library of human gut bacterial isolates paired with longitudinal multiomics data enables mechanistic microbiome research.</title>
        <authorList>
            <person name="Poyet M."/>
            <person name="Groussin M."/>
            <person name="Gibbons S.M."/>
            <person name="Avila-Pacheco J."/>
            <person name="Jiang X."/>
            <person name="Kearney S.M."/>
            <person name="Perrotta A.R."/>
            <person name="Berdy B."/>
            <person name="Zhao S."/>
            <person name="Lieberman T.D."/>
            <person name="Swanson P.K."/>
            <person name="Smith M."/>
            <person name="Roesemann S."/>
            <person name="Alexander J.E."/>
            <person name="Rich S.A."/>
            <person name="Livny J."/>
            <person name="Vlamakis H."/>
            <person name="Clish C."/>
            <person name="Bullock K."/>
            <person name="Deik A."/>
            <person name="Scott J."/>
            <person name="Pierce K.A."/>
            <person name="Xavier R.J."/>
            <person name="Alm E.J."/>
        </authorList>
    </citation>
    <scope>NUCLEOTIDE SEQUENCE [LARGE SCALE GENOMIC DNA]</scope>
    <source>
        <strain evidence="3 4">BIOML-A27</strain>
    </source>
</reference>
<feature type="non-terminal residue" evidence="3">
    <location>
        <position position="367"/>
    </location>
</feature>
<dbReference type="SUPFAM" id="SSF48452">
    <property type="entry name" value="TPR-like"/>
    <property type="match status" value="1"/>
</dbReference>
<accession>A0A6I0K7L2</accession>
<name>A0A6I0K7L2_BACUN</name>
<evidence type="ECO:0000313" key="3">
    <source>
        <dbReference type="EMBL" id="KAB4156343.1"/>
    </source>
</evidence>
<feature type="chain" id="PRO_5026361523" evidence="2">
    <location>
        <begin position="19"/>
        <end position="367"/>
    </location>
</feature>